<dbReference type="Gene3D" id="3.30.200.20">
    <property type="entry name" value="Phosphorylase Kinase, domain 1"/>
    <property type="match status" value="1"/>
</dbReference>
<keyword evidence="5" id="KW-0418">Kinase</keyword>
<dbReference type="InterPro" id="IPR011009">
    <property type="entry name" value="Kinase-like_dom_sf"/>
</dbReference>
<evidence type="ECO:0000313" key="11">
    <source>
        <dbReference type="EMBL" id="AQQ66760.1"/>
    </source>
</evidence>
<gene>
    <name evidence="11" type="ORF">Mag101_03225</name>
</gene>
<evidence type="ECO:0000256" key="4">
    <source>
        <dbReference type="ARBA" id="ARBA00022741"/>
    </source>
</evidence>
<dbReference type="RefSeq" id="WP_077400702.1">
    <property type="nucleotide sequence ID" value="NZ_CP019650.1"/>
</dbReference>
<proteinExistence type="inferred from homology"/>
<comment type="similarity">
    <text evidence="1">Belongs to the protein kinase superfamily. NEK Ser/Thr protein kinase family. NIMA subfamily.</text>
</comment>
<dbReference type="CDD" id="cd14014">
    <property type="entry name" value="STKc_PknB_like"/>
    <property type="match status" value="1"/>
</dbReference>
<dbReference type="PROSITE" id="PS50005">
    <property type="entry name" value="TPR"/>
    <property type="match status" value="2"/>
</dbReference>
<dbReference type="PROSITE" id="PS00108">
    <property type="entry name" value="PROTEIN_KINASE_ST"/>
    <property type="match status" value="1"/>
</dbReference>
<dbReference type="Pfam" id="PF14559">
    <property type="entry name" value="TPR_19"/>
    <property type="match status" value="1"/>
</dbReference>
<evidence type="ECO:0000256" key="8">
    <source>
        <dbReference type="PROSITE-ProRule" id="PRU10141"/>
    </source>
</evidence>
<evidence type="ECO:0000256" key="9">
    <source>
        <dbReference type="SAM" id="MobiDB-lite"/>
    </source>
</evidence>
<dbReference type="InterPro" id="IPR019734">
    <property type="entry name" value="TPR_rpt"/>
</dbReference>
<evidence type="ECO:0000313" key="12">
    <source>
        <dbReference type="Proteomes" id="UP000188219"/>
    </source>
</evidence>
<dbReference type="PROSITE" id="PS00107">
    <property type="entry name" value="PROTEIN_KINASE_ATP"/>
    <property type="match status" value="1"/>
</dbReference>
<dbReference type="Pfam" id="PF00069">
    <property type="entry name" value="Pkinase"/>
    <property type="match status" value="1"/>
</dbReference>
<feature type="region of interest" description="Disordered" evidence="9">
    <location>
        <begin position="1"/>
        <end position="23"/>
    </location>
</feature>
<evidence type="ECO:0000256" key="2">
    <source>
        <dbReference type="ARBA" id="ARBA00012513"/>
    </source>
</evidence>
<dbReference type="OrthoDB" id="9801841at2"/>
<evidence type="ECO:0000256" key="1">
    <source>
        <dbReference type="ARBA" id="ARBA00010886"/>
    </source>
</evidence>
<dbReference type="InterPro" id="IPR011990">
    <property type="entry name" value="TPR-like_helical_dom_sf"/>
</dbReference>
<dbReference type="PROSITE" id="PS50011">
    <property type="entry name" value="PROTEIN_KINASE_DOM"/>
    <property type="match status" value="1"/>
</dbReference>
<dbReference type="GO" id="GO:0004674">
    <property type="term" value="F:protein serine/threonine kinase activity"/>
    <property type="evidence" value="ECO:0007669"/>
    <property type="project" value="UniProtKB-EC"/>
</dbReference>
<evidence type="ECO:0000256" key="6">
    <source>
        <dbReference type="ARBA" id="ARBA00022840"/>
    </source>
</evidence>
<keyword evidence="6 8" id="KW-0067">ATP-binding</keyword>
<feature type="binding site" evidence="8">
    <location>
        <position position="59"/>
    </location>
    <ligand>
        <name>ATP</name>
        <dbReference type="ChEBI" id="CHEBI:30616"/>
    </ligand>
</feature>
<sequence>MDIADPDVVQKSNATDAREETPQLGSDRYRVLSTLGAGGMGVVYLAEDLKLHRKVAVKKLRDDIASQNARERIQQEARLLAQLNHPNIVALHDVLEETAGSDTSVALVMEYIEGTTLRAWMRERSPSLQQKLSLLMQICLGLQQAHDLGIIHRDLKADNILIAENAKGEPVAKITDFGIAKSQQLDEKTLTAENQLAGTITAMSPEQILGKTLTARSDLFSLGAIAFELLCGSRPFEKHEAGALAMANRITSEPHIPPQQAWRNIPDPLAVLLDKLLAKEPAQRPESAQIVYQGFALLHKQGMEAEAEDFTATLTDLFTQQKVKSRRRWQRITTGVAATLVLGTGSYWGWKEITRLEPQYIAVMPVEINGEIRGEENAKALTKTMVRQALMNSISHLKGSALLRFKPDNSSERKNNFNELVNLGATHAISAQLLCEASNCQVNIELIDPNSVTLTNQISFSSPLSLIQESEFKISSVTASLFDEKYRNKKYASLQMNPENYNTYLAIASKANQDSTTKFDLELLEKLLETHSQNTSLYKLHTQISFDLFTRTGKKEFLIEGLQQLRKAKQRKVPQEIILELEFRLRSQLDQSADIDGLAQKMKELNFPSSSLLTQYAKFLQSQGNYEDSQKYLDEAIKIHPSSESYYISAINLYLTGDYEKAIRKLYLAIEKNQKSIKPLSLLSGILIEKGEYIESEKIIKSIPKTDLDWYLQTNLGTAFLLQKRYEEALQEYRNALSKSPNNITIIGNIAETLLLLNKKSEAKNYFEQLKKLTANKNSPENRSYYAQAIAYLGSPGEAIEIIHQLNSNYPENSDVKYISSQVYILGGEYNSAGYQIKQLLNQGMSKDWFLLPVYKDFCEKAAAPGAAGTAICSQINLEL</sequence>
<dbReference type="GO" id="GO:0005524">
    <property type="term" value="F:ATP binding"/>
    <property type="evidence" value="ECO:0007669"/>
    <property type="project" value="UniProtKB-UniRule"/>
</dbReference>
<keyword evidence="12" id="KW-1185">Reference proteome</keyword>
<name>A0A1Q2M266_9GAMM</name>
<dbReference type="Gene3D" id="1.25.40.10">
    <property type="entry name" value="Tetratricopeptide repeat domain"/>
    <property type="match status" value="2"/>
</dbReference>
<dbReference type="SMART" id="SM00220">
    <property type="entry name" value="S_TKc"/>
    <property type="match status" value="1"/>
</dbReference>
<dbReference type="InterPro" id="IPR017441">
    <property type="entry name" value="Protein_kinase_ATP_BS"/>
</dbReference>
<organism evidence="11 12">
    <name type="scientific">Microbulbifer agarilyticus</name>
    <dbReference type="NCBI Taxonomy" id="260552"/>
    <lineage>
        <taxon>Bacteria</taxon>
        <taxon>Pseudomonadati</taxon>
        <taxon>Pseudomonadota</taxon>
        <taxon>Gammaproteobacteria</taxon>
        <taxon>Cellvibrionales</taxon>
        <taxon>Microbulbiferaceae</taxon>
        <taxon>Microbulbifer</taxon>
    </lineage>
</organism>
<evidence type="ECO:0000259" key="10">
    <source>
        <dbReference type="PROSITE" id="PS50011"/>
    </source>
</evidence>
<dbReference type="SUPFAM" id="SSF48452">
    <property type="entry name" value="TPR-like"/>
    <property type="match status" value="1"/>
</dbReference>
<evidence type="ECO:0000256" key="3">
    <source>
        <dbReference type="ARBA" id="ARBA00022679"/>
    </source>
</evidence>
<dbReference type="EMBL" id="CP019650">
    <property type="protein sequence ID" value="AQQ66760.1"/>
    <property type="molecule type" value="Genomic_DNA"/>
</dbReference>
<dbReference type="KEGG" id="maga:Mag101_03225"/>
<reference evidence="11" key="1">
    <citation type="submission" date="2017-02" db="EMBL/GenBank/DDBJ databases">
        <title>Genome of Microbulbifer agarilyticus GP101.</title>
        <authorList>
            <person name="Jung J."/>
            <person name="Bae S.S."/>
            <person name="Baek K."/>
        </authorList>
    </citation>
    <scope>NUCLEOTIDE SEQUENCE [LARGE SCALE GENOMIC DNA]</scope>
    <source>
        <strain evidence="11">GP101</strain>
    </source>
</reference>
<dbReference type="InterPro" id="IPR050660">
    <property type="entry name" value="NEK_Ser/Thr_kinase"/>
</dbReference>
<feature type="domain" description="Protein kinase" evidence="10">
    <location>
        <begin position="29"/>
        <end position="296"/>
    </location>
</feature>
<dbReference type="InterPro" id="IPR008271">
    <property type="entry name" value="Ser/Thr_kinase_AS"/>
</dbReference>
<dbReference type="SMART" id="SM00028">
    <property type="entry name" value="TPR"/>
    <property type="match status" value="4"/>
</dbReference>
<evidence type="ECO:0000256" key="7">
    <source>
        <dbReference type="PROSITE-ProRule" id="PRU00339"/>
    </source>
</evidence>
<dbReference type="AlphaFoldDB" id="A0A1Q2M266"/>
<dbReference type="Pfam" id="PF13432">
    <property type="entry name" value="TPR_16"/>
    <property type="match status" value="1"/>
</dbReference>
<dbReference type="SUPFAM" id="SSF56112">
    <property type="entry name" value="Protein kinase-like (PK-like)"/>
    <property type="match status" value="1"/>
</dbReference>
<keyword evidence="3" id="KW-0808">Transferase</keyword>
<keyword evidence="7" id="KW-0802">TPR repeat</keyword>
<dbReference type="Proteomes" id="UP000188219">
    <property type="component" value="Chromosome"/>
</dbReference>
<dbReference type="Gene3D" id="1.10.510.10">
    <property type="entry name" value="Transferase(Phosphotransferase) domain 1"/>
    <property type="match status" value="1"/>
</dbReference>
<dbReference type="STRING" id="260552.Mag101_03225"/>
<dbReference type="PANTHER" id="PTHR43671:SF13">
    <property type="entry name" value="SERINE_THREONINE-PROTEIN KINASE NEK2"/>
    <property type="match status" value="1"/>
</dbReference>
<feature type="repeat" description="TPR" evidence="7">
    <location>
        <begin position="710"/>
        <end position="743"/>
    </location>
</feature>
<protein>
    <recommendedName>
        <fullName evidence="2">non-specific serine/threonine protein kinase</fullName>
        <ecNumber evidence="2">2.7.11.1</ecNumber>
    </recommendedName>
</protein>
<dbReference type="InterPro" id="IPR000719">
    <property type="entry name" value="Prot_kinase_dom"/>
</dbReference>
<dbReference type="PANTHER" id="PTHR43671">
    <property type="entry name" value="SERINE/THREONINE-PROTEIN KINASE NEK"/>
    <property type="match status" value="1"/>
</dbReference>
<dbReference type="EC" id="2.7.11.1" evidence="2"/>
<keyword evidence="4 8" id="KW-0547">Nucleotide-binding</keyword>
<feature type="repeat" description="TPR" evidence="7">
    <location>
        <begin position="610"/>
        <end position="643"/>
    </location>
</feature>
<evidence type="ECO:0000256" key="5">
    <source>
        <dbReference type="ARBA" id="ARBA00022777"/>
    </source>
</evidence>
<accession>A0A1Q2M266</accession>